<dbReference type="EMBL" id="JBHSMQ010000002">
    <property type="protein sequence ID" value="MFC5454886.1"/>
    <property type="molecule type" value="Genomic_DNA"/>
</dbReference>
<dbReference type="Proteomes" id="UP001596052">
    <property type="component" value="Unassembled WGS sequence"/>
</dbReference>
<evidence type="ECO:0000313" key="2">
    <source>
        <dbReference type="Proteomes" id="UP001596052"/>
    </source>
</evidence>
<sequence length="315" mass="35954">MPPFVIQERYSGRRNDLSPLMECDELLRGMIASGGPVPNDYAHVNRALRHLGDAVRAGLVSREDVLSYAHDITSRHLEGTMQARALGKKYGYSGDFEIIEAIYTLQIAQEPHLRRWDLYFHSQAAPNAVRNRKAYFHQLLHSHSAGRTKVPLNVLNVASGPARDVREWVLDNPECEVFFDCVDAEIHAIERAKKLCAPFGKRVEFYHRNVLRFLPARGYELVWSAGLFDYLTDRTFVFLLKALMAVTKRGGEVVVGNFSDYNPSRDYMELLGDWVLHHRTRDHLRALALEAGAAADSIEVMWEPEGVNLFLHIRR</sequence>
<reference evidence="2" key="1">
    <citation type="journal article" date="2019" name="Int. J. Syst. Evol. Microbiol.">
        <title>The Global Catalogue of Microorganisms (GCM) 10K type strain sequencing project: providing services to taxonomists for standard genome sequencing and annotation.</title>
        <authorList>
            <consortium name="The Broad Institute Genomics Platform"/>
            <consortium name="The Broad Institute Genome Sequencing Center for Infectious Disease"/>
            <person name="Wu L."/>
            <person name="Ma J."/>
        </authorList>
    </citation>
    <scope>NUCLEOTIDE SEQUENCE [LARGE SCALE GENOMIC DNA]</scope>
    <source>
        <strain evidence="2">CGMCC 4.1469</strain>
    </source>
</reference>
<proteinExistence type="predicted"/>
<dbReference type="EC" id="2.1.-.-" evidence="1"/>
<keyword evidence="1" id="KW-0489">Methyltransferase</keyword>
<organism evidence="1 2">
    <name type="scientific">Prosthecobacter fluviatilis</name>
    <dbReference type="NCBI Taxonomy" id="445931"/>
    <lineage>
        <taxon>Bacteria</taxon>
        <taxon>Pseudomonadati</taxon>
        <taxon>Verrucomicrobiota</taxon>
        <taxon>Verrucomicrobiia</taxon>
        <taxon>Verrucomicrobiales</taxon>
        <taxon>Verrucomicrobiaceae</taxon>
        <taxon>Prosthecobacter</taxon>
    </lineage>
</organism>
<evidence type="ECO:0000313" key="1">
    <source>
        <dbReference type="EMBL" id="MFC5454886.1"/>
    </source>
</evidence>
<comment type="caution">
    <text evidence="1">The sequence shown here is derived from an EMBL/GenBank/DDBJ whole genome shotgun (WGS) entry which is preliminary data.</text>
</comment>
<keyword evidence="1" id="KW-0808">Transferase</keyword>
<dbReference type="GO" id="GO:0032259">
    <property type="term" value="P:methylation"/>
    <property type="evidence" value="ECO:0007669"/>
    <property type="project" value="UniProtKB-KW"/>
</dbReference>
<dbReference type="GO" id="GO:0008168">
    <property type="term" value="F:methyltransferase activity"/>
    <property type="evidence" value="ECO:0007669"/>
    <property type="project" value="UniProtKB-KW"/>
</dbReference>
<protein>
    <submittedName>
        <fullName evidence="1">Class I SAM-dependent methyltransferase</fullName>
        <ecNumber evidence="1">2.1.-.-</ecNumber>
    </submittedName>
</protein>
<gene>
    <name evidence="1" type="ORF">ACFQDI_08485</name>
</gene>
<name>A0ABW0KPM9_9BACT</name>
<accession>A0ABW0KPM9</accession>
<dbReference type="SUPFAM" id="SSF53335">
    <property type="entry name" value="S-adenosyl-L-methionine-dependent methyltransferases"/>
    <property type="match status" value="1"/>
</dbReference>
<keyword evidence="2" id="KW-1185">Reference proteome</keyword>
<dbReference type="InterPro" id="IPR029063">
    <property type="entry name" value="SAM-dependent_MTases_sf"/>
</dbReference>
<dbReference type="RefSeq" id="WP_377165424.1">
    <property type="nucleotide sequence ID" value="NZ_JBHSMQ010000002.1"/>
</dbReference>
<dbReference type="Gene3D" id="3.40.50.150">
    <property type="entry name" value="Vaccinia Virus protein VP39"/>
    <property type="match status" value="1"/>
</dbReference>